<dbReference type="eggNOG" id="arCOG01205">
    <property type="taxonomic scope" value="Archaea"/>
</dbReference>
<dbReference type="PANTHER" id="PTHR37030">
    <property type="entry name" value="NUCLEOTIDYLTRANSFERASE"/>
    <property type="match status" value="1"/>
</dbReference>
<dbReference type="CDD" id="cd05403">
    <property type="entry name" value="NT_KNTase_like"/>
    <property type="match status" value="1"/>
</dbReference>
<dbReference type="GeneID" id="8778752"/>
<dbReference type="GO" id="GO:0016779">
    <property type="term" value="F:nucleotidyltransferase activity"/>
    <property type="evidence" value="ECO:0007669"/>
    <property type="project" value="InterPro"/>
</dbReference>
<dbReference type="SUPFAM" id="SSF81301">
    <property type="entry name" value="Nucleotidyltransferase"/>
    <property type="match status" value="1"/>
</dbReference>
<name>D3RY30_FERPA</name>
<dbReference type="Gene3D" id="3.30.460.10">
    <property type="entry name" value="Beta Polymerase, domain 2"/>
    <property type="match status" value="1"/>
</dbReference>
<feature type="domain" description="Polymerase nucleotidyl transferase" evidence="1">
    <location>
        <begin position="28"/>
        <end position="109"/>
    </location>
</feature>
<reference evidence="2 3" key="2">
    <citation type="journal article" date="2011" name="Stand. Genomic Sci.">
        <title>Complete genome sequence of Ferroglobus placidus AEDII12DO.</title>
        <authorList>
            <person name="Anderson I."/>
            <person name="Risso C."/>
            <person name="Holmes D."/>
            <person name="Lucas S."/>
            <person name="Copeland A."/>
            <person name="Lapidus A."/>
            <person name="Cheng J.F."/>
            <person name="Bruce D."/>
            <person name="Goodwin L."/>
            <person name="Pitluck S."/>
            <person name="Saunders E."/>
            <person name="Brettin T."/>
            <person name="Detter J.C."/>
            <person name="Han C."/>
            <person name="Tapia R."/>
            <person name="Larimer F."/>
            <person name="Land M."/>
            <person name="Hauser L."/>
            <person name="Woyke T."/>
            <person name="Lovley D."/>
            <person name="Kyrpides N."/>
            <person name="Ivanova N."/>
        </authorList>
    </citation>
    <scope>NUCLEOTIDE SEQUENCE [LARGE SCALE GENOMIC DNA]</scope>
    <source>
        <strain evidence="3">DSM 10642 / AEDII12DO</strain>
    </source>
</reference>
<dbReference type="PaxDb" id="589924-Ferp_1239"/>
<protein>
    <submittedName>
        <fullName evidence="2">DNA polymerase beta domain protein region</fullName>
    </submittedName>
</protein>
<dbReference type="OrthoDB" id="61846at2157"/>
<evidence type="ECO:0000259" key="1">
    <source>
        <dbReference type="Pfam" id="PF01909"/>
    </source>
</evidence>
<dbReference type="STRING" id="589924.Ferp_1239"/>
<dbReference type="InterPro" id="IPR043519">
    <property type="entry name" value="NT_sf"/>
</dbReference>
<evidence type="ECO:0000313" key="3">
    <source>
        <dbReference type="Proteomes" id="UP000002613"/>
    </source>
</evidence>
<dbReference type="AlphaFoldDB" id="D3RY30"/>
<evidence type="ECO:0000313" key="2">
    <source>
        <dbReference type="EMBL" id="ADC65393.1"/>
    </source>
</evidence>
<proteinExistence type="predicted"/>
<dbReference type="InterPro" id="IPR002934">
    <property type="entry name" value="Polymerase_NTP_transf_dom"/>
</dbReference>
<sequence length="115" mass="13440">MKGIDIALKIAEKKRKIFENYRELAVKLKKAFREVLEDDDVRVIVFGSVVRGDYSILSDLDVLVVSEKADKVRYGEVLEEVERIVGQLVGVEIHLVTPEVFEKWYRKFIDSYEEF</sequence>
<reference evidence="3" key="1">
    <citation type="submission" date="2010-02" db="EMBL/GenBank/DDBJ databases">
        <title>Complete sequence of Ferroglobus placidus DSM 10642.</title>
        <authorList>
            <consortium name="US DOE Joint Genome Institute"/>
            <person name="Lucas S."/>
            <person name="Copeland A."/>
            <person name="Lapidus A."/>
            <person name="Cheng J.-F."/>
            <person name="Bruce D."/>
            <person name="Goodwin L."/>
            <person name="Pitluck S."/>
            <person name="Saunders E."/>
            <person name="Brettin T."/>
            <person name="Detter J.C."/>
            <person name="Han C."/>
            <person name="Tapia R."/>
            <person name="Larimer F."/>
            <person name="Land M."/>
            <person name="Hauser L."/>
            <person name="Kyrpides N."/>
            <person name="Ivanova N."/>
            <person name="Holmes D."/>
            <person name="Lovley D."/>
            <person name="Kyrpides N."/>
            <person name="Anderson I.J."/>
            <person name="Woyke T."/>
        </authorList>
    </citation>
    <scope>NUCLEOTIDE SEQUENCE [LARGE SCALE GENOMIC DNA]</scope>
    <source>
        <strain evidence="3">DSM 10642 / AEDII12DO</strain>
    </source>
</reference>
<dbReference type="RefSeq" id="WP_012965736.1">
    <property type="nucleotide sequence ID" value="NC_013849.1"/>
</dbReference>
<dbReference type="Pfam" id="PF01909">
    <property type="entry name" value="NTP_transf_2"/>
    <property type="match status" value="1"/>
</dbReference>
<dbReference type="HOGENOM" id="CLU_159724_0_1_2"/>
<dbReference type="EMBL" id="CP001899">
    <property type="protein sequence ID" value="ADC65393.1"/>
    <property type="molecule type" value="Genomic_DNA"/>
</dbReference>
<dbReference type="PANTHER" id="PTHR37030:SF3">
    <property type="entry name" value="POLYMERASE NUCLEOTIDYL TRANSFERASE DOMAIN-CONTAINING PROTEIN"/>
    <property type="match status" value="1"/>
</dbReference>
<accession>D3RY30</accession>
<organism evidence="2 3">
    <name type="scientific">Ferroglobus placidus (strain DSM 10642 / AEDII12DO)</name>
    <dbReference type="NCBI Taxonomy" id="589924"/>
    <lineage>
        <taxon>Archaea</taxon>
        <taxon>Methanobacteriati</taxon>
        <taxon>Methanobacteriota</taxon>
        <taxon>Archaeoglobi</taxon>
        <taxon>Archaeoglobales</taxon>
        <taxon>Archaeoglobaceae</taxon>
        <taxon>Ferroglobus</taxon>
    </lineage>
</organism>
<gene>
    <name evidence="2" type="ordered locus">Ferp_1239</name>
</gene>
<dbReference type="KEGG" id="fpl:Ferp_1239"/>
<dbReference type="Proteomes" id="UP000002613">
    <property type="component" value="Chromosome"/>
</dbReference>
<keyword evidence="3" id="KW-1185">Reference proteome</keyword>